<dbReference type="Gene3D" id="2.40.420.20">
    <property type="match status" value="1"/>
</dbReference>
<evidence type="ECO:0000256" key="1">
    <source>
        <dbReference type="ARBA" id="ARBA00009477"/>
    </source>
</evidence>
<evidence type="ECO:0000313" key="5">
    <source>
        <dbReference type="Proteomes" id="UP001597062"/>
    </source>
</evidence>
<dbReference type="Pfam" id="PF25973">
    <property type="entry name" value="BSH_CzcB"/>
    <property type="match status" value="1"/>
</dbReference>
<dbReference type="PANTHER" id="PTHR30469:SF15">
    <property type="entry name" value="HLYD FAMILY OF SECRETION PROTEINS"/>
    <property type="match status" value="1"/>
</dbReference>
<dbReference type="InterPro" id="IPR006143">
    <property type="entry name" value="RND_pump_MFP"/>
</dbReference>
<dbReference type="NCBIfam" id="TIGR01730">
    <property type="entry name" value="RND_mfp"/>
    <property type="match status" value="1"/>
</dbReference>
<comment type="caution">
    <text evidence="4">The sequence shown here is derived from an EMBL/GenBank/DDBJ whole genome shotgun (WGS) entry which is preliminary data.</text>
</comment>
<dbReference type="Gene3D" id="2.40.50.100">
    <property type="match status" value="1"/>
</dbReference>
<evidence type="ECO:0000313" key="4">
    <source>
        <dbReference type="EMBL" id="MFD0992463.1"/>
    </source>
</evidence>
<organism evidence="4 5">
    <name type="scientific">Tenacibaculum geojense</name>
    <dbReference type="NCBI Taxonomy" id="915352"/>
    <lineage>
        <taxon>Bacteria</taxon>
        <taxon>Pseudomonadati</taxon>
        <taxon>Bacteroidota</taxon>
        <taxon>Flavobacteriia</taxon>
        <taxon>Flavobacteriales</taxon>
        <taxon>Flavobacteriaceae</taxon>
        <taxon>Tenacibaculum</taxon>
    </lineage>
</organism>
<dbReference type="RefSeq" id="WP_386105782.1">
    <property type="nucleotide sequence ID" value="NZ_JBHTJR010000023.1"/>
</dbReference>
<dbReference type="InterPro" id="IPR058647">
    <property type="entry name" value="BSH_CzcB-like"/>
</dbReference>
<evidence type="ECO:0000259" key="2">
    <source>
        <dbReference type="Pfam" id="PF25954"/>
    </source>
</evidence>
<evidence type="ECO:0000259" key="3">
    <source>
        <dbReference type="Pfam" id="PF25973"/>
    </source>
</evidence>
<reference evidence="5" key="1">
    <citation type="journal article" date="2019" name="Int. J. Syst. Evol. Microbiol.">
        <title>The Global Catalogue of Microorganisms (GCM) 10K type strain sequencing project: providing services to taxonomists for standard genome sequencing and annotation.</title>
        <authorList>
            <consortium name="The Broad Institute Genomics Platform"/>
            <consortium name="The Broad Institute Genome Sequencing Center for Infectious Disease"/>
            <person name="Wu L."/>
            <person name="Ma J."/>
        </authorList>
    </citation>
    <scope>NUCLEOTIDE SEQUENCE [LARGE SCALE GENOMIC DNA]</scope>
    <source>
        <strain evidence="5">CCUG 60527</strain>
    </source>
</reference>
<protein>
    <submittedName>
        <fullName evidence="4">Efflux RND transporter periplasmic adaptor subunit</fullName>
    </submittedName>
</protein>
<dbReference type="InterPro" id="IPR058792">
    <property type="entry name" value="Beta-barrel_RND_2"/>
</dbReference>
<dbReference type="PANTHER" id="PTHR30469">
    <property type="entry name" value="MULTIDRUG RESISTANCE PROTEIN MDTA"/>
    <property type="match status" value="1"/>
</dbReference>
<sequence>MFLLASCAKETTSDSKNTIPPVKVTVAKAQNNSSGFIQASGKVYAVNNATLSTRMMGFVREVPVKVGDKVVKGQQLISIQSADIEAKAAQVKAGISEATVAYNNAKRDYDRYRKLFAEKSVSVKEMDDISAMFNMAKARLDAVKQQQKEVNAQFLYSNLKAPFSGVITQIFIKKGDMANPGVPLIAMENPATYEVKTRVSESAISQLTKGNKATVEINAIGAKLNGTITEISTSTQYTGGQYMVTVLLDENKAKLYSGMFASVNFSSDKTEEVTNSILIPHKAIVTKGQLKGVYTVSSQGTAILRWLRLGKTNDAYVEVLSGLKADETYILTAESKLYNGVPVSVQ</sequence>
<dbReference type="Proteomes" id="UP001597062">
    <property type="component" value="Unassembled WGS sequence"/>
</dbReference>
<dbReference type="Gene3D" id="1.10.287.470">
    <property type="entry name" value="Helix hairpin bin"/>
    <property type="match status" value="1"/>
</dbReference>
<feature type="domain" description="CzcB-like barrel-sandwich hybrid" evidence="3">
    <location>
        <begin position="49"/>
        <end position="177"/>
    </location>
</feature>
<feature type="domain" description="CusB-like beta-barrel" evidence="2">
    <location>
        <begin position="196"/>
        <end position="268"/>
    </location>
</feature>
<keyword evidence="5" id="KW-1185">Reference proteome</keyword>
<accession>A0ABW3JSB8</accession>
<name>A0ABW3JSB8_9FLAO</name>
<proteinExistence type="inferred from homology"/>
<gene>
    <name evidence="4" type="ORF">ACFQ1U_04540</name>
</gene>
<dbReference type="SUPFAM" id="SSF111369">
    <property type="entry name" value="HlyD-like secretion proteins"/>
    <property type="match status" value="1"/>
</dbReference>
<comment type="similarity">
    <text evidence="1">Belongs to the membrane fusion protein (MFP) (TC 8.A.1) family.</text>
</comment>
<dbReference type="Pfam" id="PF25954">
    <property type="entry name" value="Beta-barrel_RND_2"/>
    <property type="match status" value="1"/>
</dbReference>
<dbReference type="Gene3D" id="2.40.30.170">
    <property type="match status" value="1"/>
</dbReference>
<dbReference type="EMBL" id="JBHTJR010000023">
    <property type="protein sequence ID" value="MFD0992463.1"/>
    <property type="molecule type" value="Genomic_DNA"/>
</dbReference>